<dbReference type="GO" id="GO:0005737">
    <property type="term" value="C:cytoplasm"/>
    <property type="evidence" value="ECO:0007669"/>
    <property type="project" value="TreeGrafter"/>
</dbReference>
<feature type="domain" description="Thymidylate kinase-like" evidence="12">
    <location>
        <begin position="12"/>
        <end position="192"/>
    </location>
</feature>
<dbReference type="Gene3D" id="3.40.50.300">
    <property type="entry name" value="P-loop containing nucleotide triphosphate hydrolases"/>
    <property type="match status" value="1"/>
</dbReference>
<sequence>MSDEKKGKLIALEGPDGCGKSTQKTLLAEWLKSEGYSVKTTAEPTDNQIGQIIRHALNGNLDISLETEALLFASDRAQHVYDFIQPNLEKGNIVITGRYIYSSLAYQTSRGLSKKWVECINRPAIEPDITIFIDIPPEVGKKRTNSTNKPDEFEKDVELQKKVRRTYIELAKEKGSPVIDGTKSKERVHEEIVEKIKRILQSE</sequence>
<dbReference type="FunFam" id="3.40.50.300:FF:000225">
    <property type="entry name" value="Thymidylate kinase"/>
    <property type="match status" value="1"/>
</dbReference>
<evidence type="ECO:0000256" key="9">
    <source>
        <dbReference type="ARBA" id="ARBA00029962"/>
    </source>
</evidence>
<protein>
    <recommendedName>
        <fullName evidence="3 11">Probable thymidylate kinase</fullName>
        <ecNumber evidence="2 11">2.7.4.9</ecNumber>
    </recommendedName>
    <alternativeName>
        <fullName evidence="9 11">dTMP kinase</fullName>
    </alternativeName>
</protein>
<keyword evidence="7 11" id="KW-0418">Kinase</keyword>
<dbReference type="EMBL" id="LHXS01000011">
    <property type="protein sequence ID" value="KXA97487.1"/>
    <property type="molecule type" value="Genomic_DNA"/>
</dbReference>
<feature type="binding site" evidence="11">
    <location>
        <begin position="14"/>
        <end position="21"/>
    </location>
    <ligand>
        <name>ATP</name>
        <dbReference type="ChEBI" id="CHEBI:30616"/>
    </ligand>
</feature>
<dbReference type="GO" id="GO:0006233">
    <property type="term" value="P:dTDP biosynthetic process"/>
    <property type="evidence" value="ECO:0007669"/>
    <property type="project" value="InterPro"/>
</dbReference>
<dbReference type="GO" id="GO:0006227">
    <property type="term" value="P:dUDP biosynthetic process"/>
    <property type="evidence" value="ECO:0007669"/>
    <property type="project" value="TreeGrafter"/>
</dbReference>
<keyword evidence="4 11" id="KW-0808">Transferase</keyword>
<dbReference type="NCBIfam" id="TIGR00041">
    <property type="entry name" value="DTMP_kinase"/>
    <property type="match status" value="1"/>
</dbReference>
<evidence type="ECO:0000256" key="7">
    <source>
        <dbReference type="ARBA" id="ARBA00022777"/>
    </source>
</evidence>
<evidence type="ECO:0000256" key="1">
    <source>
        <dbReference type="ARBA" id="ARBA00009776"/>
    </source>
</evidence>
<keyword evidence="6 11" id="KW-0547">Nucleotide-binding</keyword>
<keyword evidence="5 11" id="KW-0545">Nucleotide biosynthesis</keyword>
<evidence type="ECO:0000256" key="11">
    <source>
        <dbReference type="HAMAP-Rule" id="MF_00165"/>
    </source>
</evidence>
<dbReference type="GO" id="GO:0004798">
    <property type="term" value="F:dTMP kinase activity"/>
    <property type="evidence" value="ECO:0007669"/>
    <property type="project" value="UniProtKB-UniRule"/>
</dbReference>
<comment type="similarity">
    <text evidence="1 11">Belongs to the thymidylate kinase family.</text>
</comment>
<accession>A0A133UTM1</accession>
<comment type="catalytic activity">
    <reaction evidence="10 11">
        <text>dTMP + ATP = dTDP + ADP</text>
        <dbReference type="Rhea" id="RHEA:13517"/>
        <dbReference type="ChEBI" id="CHEBI:30616"/>
        <dbReference type="ChEBI" id="CHEBI:58369"/>
        <dbReference type="ChEBI" id="CHEBI:63528"/>
        <dbReference type="ChEBI" id="CHEBI:456216"/>
        <dbReference type="EC" id="2.7.4.9"/>
    </reaction>
</comment>
<dbReference type="GO" id="GO:0006235">
    <property type="term" value="P:dTTP biosynthetic process"/>
    <property type="evidence" value="ECO:0007669"/>
    <property type="project" value="UniProtKB-UniRule"/>
</dbReference>
<evidence type="ECO:0000256" key="10">
    <source>
        <dbReference type="ARBA" id="ARBA00048743"/>
    </source>
</evidence>
<dbReference type="CDD" id="cd01672">
    <property type="entry name" value="TMPK"/>
    <property type="match status" value="1"/>
</dbReference>
<evidence type="ECO:0000256" key="8">
    <source>
        <dbReference type="ARBA" id="ARBA00022840"/>
    </source>
</evidence>
<dbReference type="GO" id="GO:0005524">
    <property type="term" value="F:ATP binding"/>
    <property type="evidence" value="ECO:0007669"/>
    <property type="project" value="UniProtKB-UniRule"/>
</dbReference>
<dbReference type="InterPro" id="IPR039430">
    <property type="entry name" value="Thymidylate_kin-like_dom"/>
</dbReference>
<organism evidence="13 14">
    <name type="scientific">candidate division MSBL1 archaeon SCGC-AAA259I14</name>
    <dbReference type="NCBI Taxonomy" id="1698268"/>
    <lineage>
        <taxon>Archaea</taxon>
        <taxon>Methanobacteriati</taxon>
        <taxon>Methanobacteriota</taxon>
        <taxon>candidate division MSBL1</taxon>
    </lineage>
</organism>
<evidence type="ECO:0000256" key="6">
    <source>
        <dbReference type="ARBA" id="ARBA00022741"/>
    </source>
</evidence>
<evidence type="ECO:0000256" key="5">
    <source>
        <dbReference type="ARBA" id="ARBA00022727"/>
    </source>
</evidence>
<keyword evidence="14" id="KW-1185">Reference proteome</keyword>
<proteinExistence type="inferred from homology"/>
<comment type="caution">
    <text evidence="13">The sequence shown here is derived from an EMBL/GenBank/DDBJ whole genome shotgun (WGS) entry which is preliminary data.</text>
</comment>
<evidence type="ECO:0000259" key="12">
    <source>
        <dbReference type="Pfam" id="PF02223"/>
    </source>
</evidence>
<keyword evidence="8 11" id="KW-0067">ATP-binding</keyword>
<dbReference type="PANTHER" id="PTHR10344:SF4">
    <property type="entry name" value="UMP-CMP KINASE 2, MITOCHONDRIAL"/>
    <property type="match status" value="1"/>
</dbReference>
<dbReference type="HAMAP" id="MF_00165">
    <property type="entry name" value="Thymidylate_kinase"/>
    <property type="match status" value="1"/>
</dbReference>
<dbReference type="PATRIC" id="fig|1698268.3.peg.83"/>
<dbReference type="Pfam" id="PF02223">
    <property type="entry name" value="Thymidylate_kin"/>
    <property type="match status" value="1"/>
</dbReference>
<dbReference type="SUPFAM" id="SSF52540">
    <property type="entry name" value="P-loop containing nucleoside triphosphate hydrolases"/>
    <property type="match status" value="1"/>
</dbReference>
<evidence type="ECO:0000256" key="4">
    <source>
        <dbReference type="ARBA" id="ARBA00022679"/>
    </source>
</evidence>
<dbReference type="InterPro" id="IPR027417">
    <property type="entry name" value="P-loop_NTPase"/>
</dbReference>
<evidence type="ECO:0000313" key="13">
    <source>
        <dbReference type="EMBL" id="KXA97487.1"/>
    </source>
</evidence>
<evidence type="ECO:0000256" key="3">
    <source>
        <dbReference type="ARBA" id="ARBA00013355"/>
    </source>
</evidence>
<evidence type="ECO:0000313" key="14">
    <source>
        <dbReference type="Proteomes" id="UP000070414"/>
    </source>
</evidence>
<dbReference type="AlphaFoldDB" id="A0A133UTM1"/>
<dbReference type="PANTHER" id="PTHR10344">
    <property type="entry name" value="THYMIDYLATE KINASE"/>
    <property type="match status" value="1"/>
</dbReference>
<name>A0A133UTM1_9EURY</name>
<evidence type="ECO:0000256" key="2">
    <source>
        <dbReference type="ARBA" id="ARBA00012980"/>
    </source>
</evidence>
<dbReference type="InterPro" id="IPR018094">
    <property type="entry name" value="Thymidylate_kinase"/>
</dbReference>
<dbReference type="EC" id="2.7.4.9" evidence="2 11"/>
<reference evidence="13 14" key="1">
    <citation type="journal article" date="2016" name="Sci. Rep.">
        <title>Metabolic traits of an uncultured archaeal lineage -MSBL1- from brine pools of the Red Sea.</title>
        <authorList>
            <person name="Mwirichia R."/>
            <person name="Alam I."/>
            <person name="Rashid M."/>
            <person name="Vinu M."/>
            <person name="Ba-Alawi W."/>
            <person name="Anthony Kamau A."/>
            <person name="Kamanda Ngugi D."/>
            <person name="Goker M."/>
            <person name="Klenk H.P."/>
            <person name="Bajic V."/>
            <person name="Stingl U."/>
        </authorList>
    </citation>
    <scope>NUCLEOTIDE SEQUENCE [LARGE SCALE GENOMIC DNA]</scope>
    <source>
        <strain evidence="13">SCGC-AAA259I14</strain>
    </source>
</reference>
<dbReference type="Proteomes" id="UP000070414">
    <property type="component" value="Unassembled WGS sequence"/>
</dbReference>
<gene>
    <name evidence="11" type="primary">tmk</name>
    <name evidence="13" type="ORF">AKJ38_01100</name>
</gene>